<dbReference type="AlphaFoldDB" id="M0IDB0"/>
<comment type="caution">
    <text evidence="2">The sequence shown here is derived from an EMBL/GenBank/DDBJ whole genome shotgun (WGS) entry which is preliminary data.</text>
</comment>
<dbReference type="OrthoDB" id="256252at2157"/>
<reference evidence="2 3" key="1">
    <citation type="journal article" date="2014" name="PLoS Genet.">
        <title>Phylogenetically driven sequencing of extremely halophilic archaea reveals strategies for static and dynamic osmo-response.</title>
        <authorList>
            <person name="Becker E.A."/>
            <person name="Seitzer P.M."/>
            <person name="Tritt A."/>
            <person name="Larsen D."/>
            <person name="Krusor M."/>
            <person name="Yao A.I."/>
            <person name="Wu D."/>
            <person name="Madern D."/>
            <person name="Eisen J.A."/>
            <person name="Darling A.E."/>
            <person name="Facciotti M.T."/>
        </authorList>
    </citation>
    <scope>NUCLEOTIDE SEQUENCE [LARGE SCALE GENOMIC DNA]</scope>
    <source>
        <strain evidence="2 3">ATCC BAA-1512</strain>
    </source>
</reference>
<evidence type="ECO:0000313" key="2">
    <source>
        <dbReference type="EMBL" id="ELZ94027.1"/>
    </source>
</evidence>
<name>M0IDB0_9EURY</name>
<dbReference type="STRING" id="662479.C440_10418"/>
<protein>
    <submittedName>
        <fullName evidence="2">Uncharacterized protein</fullName>
    </submittedName>
</protein>
<evidence type="ECO:0000313" key="3">
    <source>
        <dbReference type="Proteomes" id="UP000011550"/>
    </source>
</evidence>
<dbReference type="Proteomes" id="UP000011550">
    <property type="component" value="Unassembled WGS sequence"/>
</dbReference>
<feature type="region of interest" description="Disordered" evidence="1">
    <location>
        <begin position="67"/>
        <end position="94"/>
    </location>
</feature>
<dbReference type="RefSeq" id="WP_008320382.1">
    <property type="nucleotide sequence ID" value="NZ_AOLN01000013.1"/>
</dbReference>
<keyword evidence="3" id="KW-1185">Reference proteome</keyword>
<dbReference type="Pfam" id="PF24366">
    <property type="entry name" value="DUF7522"/>
    <property type="match status" value="1"/>
</dbReference>
<dbReference type="InterPro" id="IPR055944">
    <property type="entry name" value="DUF7522"/>
</dbReference>
<dbReference type="PATRIC" id="fig|662479.7.peg.2110"/>
<sequence>MEEPVLDIDEQFADALVSTCRTTLGDSLRSVIYFTRDDFEVLYVRTDLYGDEGTMRAAKSELVENERVGFGPQETYSRGNAESDPEADANAGPDFGEYEFTLRVFSEGFVGRVVGGDRGVIVTTDELELTEFEEMEVALRRMLAEDDSE</sequence>
<dbReference type="EMBL" id="AOLN01000013">
    <property type="protein sequence ID" value="ELZ94027.1"/>
    <property type="molecule type" value="Genomic_DNA"/>
</dbReference>
<gene>
    <name evidence="2" type="ORF">C440_10418</name>
</gene>
<organism evidence="2 3">
    <name type="scientific">Haloferax mucosum ATCC BAA-1512</name>
    <dbReference type="NCBI Taxonomy" id="662479"/>
    <lineage>
        <taxon>Archaea</taxon>
        <taxon>Methanobacteriati</taxon>
        <taxon>Methanobacteriota</taxon>
        <taxon>Stenosarchaea group</taxon>
        <taxon>Halobacteria</taxon>
        <taxon>Halobacteriales</taxon>
        <taxon>Haloferacaceae</taxon>
        <taxon>Haloferax</taxon>
    </lineage>
</organism>
<proteinExistence type="predicted"/>
<evidence type="ECO:0000256" key="1">
    <source>
        <dbReference type="SAM" id="MobiDB-lite"/>
    </source>
</evidence>
<accession>M0IDB0</accession>